<evidence type="ECO:0000256" key="1">
    <source>
        <dbReference type="SAM" id="MobiDB-lite"/>
    </source>
</evidence>
<gene>
    <name evidence="2" type="ORF">JRO89_XSUnG0082900</name>
</gene>
<dbReference type="PANTHER" id="PTHR47987">
    <property type="entry name" value="OS08G0249100 PROTEIN"/>
    <property type="match status" value="1"/>
</dbReference>
<dbReference type="SUPFAM" id="SSF56112">
    <property type="entry name" value="Protein kinase-like (PK-like)"/>
    <property type="match status" value="1"/>
</dbReference>
<evidence type="ECO:0000313" key="3">
    <source>
        <dbReference type="Proteomes" id="UP000827721"/>
    </source>
</evidence>
<dbReference type="Gene3D" id="3.30.200.20">
    <property type="entry name" value="Phosphorylase Kinase, domain 1"/>
    <property type="match status" value="1"/>
</dbReference>
<dbReference type="PANTHER" id="PTHR47987:SF7">
    <property type="entry name" value="PROTEIN KINASE SUPERFAMILY PROTEIN"/>
    <property type="match status" value="1"/>
</dbReference>
<protein>
    <submittedName>
        <fullName evidence="2">Uncharacterized protein</fullName>
    </submittedName>
</protein>
<dbReference type="InterPro" id="IPR011009">
    <property type="entry name" value="Kinase-like_dom_sf"/>
</dbReference>
<proteinExistence type="predicted"/>
<dbReference type="Proteomes" id="UP000827721">
    <property type="component" value="Unassembled WGS sequence"/>
</dbReference>
<comment type="caution">
    <text evidence="2">The sequence shown here is derived from an EMBL/GenBank/DDBJ whole genome shotgun (WGS) entry which is preliminary data.</text>
</comment>
<accession>A0ABQ8GZJ9</accession>
<name>A0ABQ8GZJ9_9ROSI</name>
<dbReference type="InterPro" id="IPR046958">
    <property type="entry name" value="RBK1/2/STUNTED"/>
</dbReference>
<organism evidence="2 3">
    <name type="scientific">Xanthoceras sorbifolium</name>
    <dbReference type="NCBI Taxonomy" id="99658"/>
    <lineage>
        <taxon>Eukaryota</taxon>
        <taxon>Viridiplantae</taxon>
        <taxon>Streptophyta</taxon>
        <taxon>Embryophyta</taxon>
        <taxon>Tracheophyta</taxon>
        <taxon>Spermatophyta</taxon>
        <taxon>Magnoliopsida</taxon>
        <taxon>eudicotyledons</taxon>
        <taxon>Gunneridae</taxon>
        <taxon>Pentapetalae</taxon>
        <taxon>rosids</taxon>
        <taxon>malvids</taxon>
        <taxon>Sapindales</taxon>
        <taxon>Sapindaceae</taxon>
        <taxon>Xanthoceroideae</taxon>
        <taxon>Xanthoceras</taxon>
    </lineage>
</organism>
<reference evidence="2 3" key="1">
    <citation type="submission" date="2021-02" db="EMBL/GenBank/DDBJ databases">
        <title>Plant Genome Project.</title>
        <authorList>
            <person name="Zhang R.-G."/>
        </authorList>
    </citation>
    <scope>NUCLEOTIDE SEQUENCE [LARGE SCALE GENOMIC DNA]</scope>
    <source>
        <tissue evidence="2">Leaves</tissue>
    </source>
</reference>
<feature type="region of interest" description="Disordered" evidence="1">
    <location>
        <begin position="240"/>
        <end position="260"/>
    </location>
</feature>
<keyword evidence="3" id="KW-1185">Reference proteome</keyword>
<sequence>MTAPPSRNLDADEDLSVFGKNIGRLCIIASFLAPPHNTGQRRNRLRLHLQKSGDFWRWSPLDRSNRPSWKNFEYAELAAATDNFCSDVHILHQSVPYSVPNSESYFDRELDRKGGHAEVYKGYLPNGELVAVKRLIKDDIEEEDRVSSSECLEWKIRFKIALGIAEWIAISDFGLAKWLPETGHTMLSFLLKEHLDPRLGDTYDPIEMKRATLTASMCIHHLPTMRPHMNQVVKLLRGEDGSPDLKHKTSFKKDSDFGWQ</sequence>
<dbReference type="EMBL" id="JAFEMO010000160">
    <property type="protein sequence ID" value="KAH7523336.1"/>
    <property type="molecule type" value="Genomic_DNA"/>
</dbReference>
<evidence type="ECO:0000313" key="2">
    <source>
        <dbReference type="EMBL" id="KAH7523336.1"/>
    </source>
</evidence>